<name>A0A8I0FVN4_9ACTN</name>
<dbReference type="CDD" id="cd05288">
    <property type="entry name" value="PGDH"/>
    <property type="match status" value="1"/>
</dbReference>
<reference evidence="5 6" key="1">
    <citation type="submission" date="2020-07" db="EMBL/GenBank/DDBJ databases">
        <title>Sequencing the genomes of 1000 actinobacteria strains.</title>
        <authorList>
            <person name="Klenk H.-P."/>
        </authorList>
    </citation>
    <scope>NUCLEOTIDE SEQUENCE [LARGE SCALE GENOMIC DNA]</scope>
    <source>
        <strain evidence="5 6">DSM 19087</strain>
    </source>
</reference>
<dbReference type="SUPFAM" id="SSF51735">
    <property type="entry name" value="NAD(P)-binding Rossmann-fold domains"/>
    <property type="match status" value="1"/>
</dbReference>
<dbReference type="Proteomes" id="UP000659061">
    <property type="component" value="Unassembled WGS sequence"/>
</dbReference>
<evidence type="ECO:0000313" key="5">
    <source>
        <dbReference type="EMBL" id="NYI39437.1"/>
    </source>
</evidence>
<proteinExistence type="predicted"/>
<evidence type="ECO:0000313" key="7">
    <source>
        <dbReference type="Proteomes" id="UP000659061"/>
    </source>
</evidence>
<dbReference type="InterPro" id="IPR036291">
    <property type="entry name" value="NAD(P)-bd_dom_sf"/>
</dbReference>
<accession>A0A8I0FVN4</accession>
<dbReference type="Proteomes" id="UP000587211">
    <property type="component" value="Unassembled WGS sequence"/>
</dbReference>
<dbReference type="EMBL" id="JACWMT010000001">
    <property type="protein sequence ID" value="MBD1269906.1"/>
    <property type="molecule type" value="Genomic_DNA"/>
</dbReference>
<gene>
    <name evidence="5" type="ORF">BJ975_002812</name>
    <name evidence="4" type="ORF">IDH50_06675</name>
</gene>
<feature type="region of interest" description="Disordered" evidence="2">
    <location>
        <begin position="1"/>
        <end position="24"/>
    </location>
</feature>
<dbReference type="Pfam" id="PF00107">
    <property type="entry name" value="ADH_zinc_N"/>
    <property type="match status" value="1"/>
</dbReference>
<keyword evidence="6" id="KW-1185">Reference proteome</keyword>
<dbReference type="InterPro" id="IPR011032">
    <property type="entry name" value="GroES-like_sf"/>
</dbReference>
<protein>
    <submittedName>
        <fullName evidence="4">NADP-dependent oxidoreductase</fullName>
    </submittedName>
</protein>
<dbReference type="GO" id="GO:0016628">
    <property type="term" value="F:oxidoreductase activity, acting on the CH-CH group of donors, NAD or NADP as acceptor"/>
    <property type="evidence" value="ECO:0007669"/>
    <property type="project" value="InterPro"/>
</dbReference>
<dbReference type="Gene3D" id="3.90.180.10">
    <property type="entry name" value="Medium-chain alcohol dehydrogenases, catalytic domain"/>
    <property type="match status" value="1"/>
</dbReference>
<organism evidence="4 7">
    <name type="scientific">Aeromicrobium tamlense</name>
    <dbReference type="NCBI Taxonomy" id="375541"/>
    <lineage>
        <taxon>Bacteria</taxon>
        <taxon>Bacillati</taxon>
        <taxon>Actinomycetota</taxon>
        <taxon>Actinomycetes</taxon>
        <taxon>Propionibacteriales</taxon>
        <taxon>Nocardioidaceae</taxon>
        <taxon>Aeromicrobium</taxon>
    </lineage>
</organism>
<evidence type="ECO:0000259" key="3">
    <source>
        <dbReference type="SMART" id="SM00829"/>
    </source>
</evidence>
<dbReference type="RefSeq" id="WP_179427073.1">
    <property type="nucleotide sequence ID" value="NZ_BAAAMP010000002.1"/>
</dbReference>
<dbReference type="EMBL" id="JACBZN010000001">
    <property type="protein sequence ID" value="NYI39437.1"/>
    <property type="molecule type" value="Genomic_DNA"/>
</dbReference>
<dbReference type="InterPro" id="IPR045010">
    <property type="entry name" value="MDR_fam"/>
</dbReference>
<comment type="caution">
    <text evidence="4">The sequence shown here is derived from an EMBL/GenBank/DDBJ whole genome shotgun (WGS) entry which is preliminary data.</text>
</comment>
<sequence>MTHTKRITLAQRPTGLPDDSTWSAEEVDLPAPGDGELLVKVDHISLDPAMRGWLNDVRSYLPPVQIGEVMRAAGTGTVVESNHPDFAVGDAVTGTLGVTEYAISNGEGLQKIDTSVAGPATWLGALGMPGLTAYHGLHEVGEMKEGDIVVISAAAGAVGSVAGQLAKAKGCTVIGIAGGAEKCAWLKEIGFDEAIDYKNENVLKRLREVAPKGIDIYFDNVGGDILDAALANLRHGARVIICGAVSTYNDEKLAPGPKRYMSLLVFRAKMQGFLVFDYPEKDAAAIADMSDLIGSGKLVARETVAEGGVEDFGQTLLGLFEGRNTGKLVLKVA</sequence>
<dbReference type="FunFam" id="3.40.50.720:FF:000121">
    <property type="entry name" value="Prostaglandin reductase 2"/>
    <property type="match status" value="1"/>
</dbReference>
<dbReference type="InterPro" id="IPR013149">
    <property type="entry name" value="ADH-like_C"/>
</dbReference>
<dbReference type="Pfam" id="PF16884">
    <property type="entry name" value="ADH_N_2"/>
    <property type="match status" value="1"/>
</dbReference>
<dbReference type="PANTHER" id="PTHR43205:SF7">
    <property type="entry name" value="PROSTAGLANDIN REDUCTASE 1"/>
    <property type="match status" value="1"/>
</dbReference>
<evidence type="ECO:0000313" key="6">
    <source>
        <dbReference type="Proteomes" id="UP000587211"/>
    </source>
</evidence>
<dbReference type="SUPFAM" id="SSF50129">
    <property type="entry name" value="GroES-like"/>
    <property type="match status" value="1"/>
</dbReference>
<reference evidence="4" key="2">
    <citation type="submission" date="2020-09" db="EMBL/GenBank/DDBJ databases">
        <title>Novel species in genus Aeromicrobium.</title>
        <authorList>
            <person name="Zhang G."/>
        </authorList>
    </citation>
    <scope>NUCLEOTIDE SEQUENCE</scope>
    <source>
        <strain evidence="4">SSW1-57</strain>
    </source>
</reference>
<evidence type="ECO:0000256" key="1">
    <source>
        <dbReference type="ARBA" id="ARBA00023002"/>
    </source>
</evidence>
<dbReference type="InterPro" id="IPR041694">
    <property type="entry name" value="ADH_N_2"/>
</dbReference>
<dbReference type="InterPro" id="IPR020843">
    <property type="entry name" value="ER"/>
</dbReference>
<dbReference type="Gene3D" id="3.40.50.720">
    <property type="entry name" value="NAD(P)-binding Rossmann-like Domain"/>
    <property type="match status" value="1"/>
</dbReference>
<dbReference type="AlphaFoldDB" id="A0A8I0FVN4"/>
<dbReference type="PANTHER" id="PTHR43205">
    <property type="entry name" value="PROSTAGLANDIN REDUCTASE"/>
    <property type="match status" value="1"/>
</dbReference>
<feature type="domain" description="Enoyl reductase (ER)" evidence="3">
    <location>
        <begin position="15"/>
        <end position="330"/>
    </location>
</feature>
<dbReference type="SMART" id="SM00829">
    <property type="entry name" value="PKS_ER"/>
    <property type="match status" value="1"/>
</dbReference>
<evidence type="ECO:0000313" key="4">
    <source>
        <dbReference type="EMBL" id="MBD1269906.1"/>
    </source>
</evidence>
<keyword evidence="1" id="KW-0560">Oxidoreductase</keyword>
<evidence type="ECO:0000256" key="2">
    <source>
        <dbReference type="SAM" id="MobiDB-lite"/>
    </source>
</evidence>